<feature type="signal peptide" evidence="1">
    <location>
        <begin position="1"/>
        <end position="29"/>
    </location>
</feature>
<feature type="chain" id="PRO_5038586596" evidence="1">
    <location>
        <begin position="30"/>
        <end position="342"/>
    </location>
</feature>
<organism evidence="2 3">
    <name type="scientific">Ancylobacter polymorphus</name>
    <dbReference type="NCBI Taxonomy" id="223390"/>
    <lineage>
        <taxon>Bacteria</taxon>
        <taxon>Pseudomonadati</taxon>
        <taxon>Pseudomonadota</taxon>
        <taxon>Alphaproteobacteria</taxon>
        <taxon>Hyphomicrobiales</taxon>
        <taxon>Xanthobacteraceae</taxon>
        <taxon>Ancylobacter</taxon>
    </lineage>
</organism>
<dbReference type="Pfam" id="PF13379">
    <property type="entry name" value="NMT1_2"/>
    <property type="match status" value="1"/>
</dbReference>
<reference evidence="2" key="1">
    <citation type="submission" date="2021-09" db="EMBL/GenBank/DDBJ databases">
        <title>Network and meta-omics reveal the key degrader and cooperation patterns in an efficient 1,4-dioxane-degrading microbial community.</title>
        <authorList>
            <person name="Dai C."/>
        </authorList>
    </citation>
    <scope>NUCLEOTIDE SEQUENCE</scope>
    <source>
        <strain evidence="2">ZM13</strain>
    </source>
</reference>
<accession>A0A9E7AAH5</accession>
<dbReference type="Gene3D" id="3.40.190.10">
    <property type="entry name" value="Periplasmic binding protein-like II"/>
    <property type="match status" value="2"/>
</dbReference>
<gene>
    <name evidence="2" type="ORF">K9D25_08365</name>
</gene>
<dbReference type="KEGG" id="apol:K9D25_08365"/>
<dbReference type="PANTHER" id="PTHR30024">
    <property type="entry name" value="ALIPHATIC SULFONATES-BINDING PROTEIN-RELATED"/>
    <property type="match status" value="1"/>
</dbReference>
<evidence type="ECO:0000313" key="2">
    <source>
        <dbReference type="EMBL" id="UOK72693.1"/>
    </source>
</evidence>
<dbReference type="EMBL" id="CP083239">
    <property type="protein sequence ID" value="UOK72693.1"/>
    <property type="molecule type" value="Genomic_DNA"/>
</dbReference>
<sequence length="342" mass="37522">MATRRGALALAAAMAALILAPGGLTPAKADPVKIRIGWSTMPGHLIPVLYSKPDILKYYGKSYTVEPIRFRGSSPQITAMAANEIDMAAFGPLVLALAATNARLDVKVVADIIQDGVGDSHSETFMVRADSGINSIADMKGKRVGTNAIGSASDTGIRAMFRKNNMQDKRDYTMVEVAFPNIPAMLDEKKIDLGTVLQPMSKQLLATGNYKVLFTSKDAMGPSQLVFLVANGKFLADNRPAMMDFFEDHVRAVRWFTDPKNHDEAVKIIANFMQQPPESLSYLFTNEDYFRDPFMVPNVKAIQESIDIAVDLGLAQRGIKVEPDYVDLSFVKEAQKRIEASQ</sequence>
<dbReference type="RefSeq" id="WP_244450390.1">
    <property type="nucleotide sequence ID" value="NZ_CP083239.1"/>
</dbReference>
<keyword evidence="1" id="KW-0732">Signal</keyword>
<proteinExistence type="predicted"/>
<protein>
    <submittedName>
        <fullName evidence="2">ABC transporter substrate-binding protein</fullName>
    </submittedName>
</protein>
<dbReference type="AlphaFoldDB" id="A0A9E7AAH5"/>
<dbReference type="PROSITE" id="PS51318">
    <property type="entry name" value="TAT"/>
    <property type="match status" value="1"/>
</dbReference>
<dbReference type="InterPro" id="IPR006311">
    <property type="entry name" value="TAT_signal"/>
</dbReference>
<dbReference type="Proteomes" id="UP000831684">
    <property type="component" value="Chromosome"/>
</dbReference>
<dbReference type="SUPFAM" id="SSF53850">
    <property type="entry name" value="Periplasmic binding protein-like II"/>
    <property type="match status" value="1"/>
</dbReference>
<evidence type="ECO:0000256" key="1">
    <source>
        <dbReference type="SAM" id="SignalP"/>
    </source>
</evidence>
<evidence type="ECO:0000313" key="3">
    <source>
        <dbReference type="Proteomes" id="UP000831684"/>
    </source>
</evidence>
<name>A0A9E7AAH5_9HYPH</name>